<dbReference type="PANTHER" id="PTHR45816:SF4">
    <property type="entry name" value="RYR_IP3R HOMOLOGY ASSOCIATED DOMAIN-CONTAINING PROTEIN"/>
    <property type="match status" value="1"/>
</dbReference>
<dbReference type="Proteomes" id="UP000054560">
    <property type="component" value="Unassembled WGS sequence"/>
</dbReference>
<name>A0A0L0F6W6_9EUKA</name>
<dbReference type="STRING" id="667725.A0A0L0F6W6"/>
<keyword evidence="2" id="KW-1185">Reference proteome</keyword>
<proteinExistence type="predicted"/>
<organism evidence="1 2">
    <name type="scientific">Sphaeroforma arctica JP610</name>
    <dbReference type="NCBI Taxonomy" id="667725"/>
    <lineage>
        <taxon>Eukaryota</taxon>
        <taxon>Ichthyosporea</taxon>
        <taxon>Ichthyophonida</taxon>
        <taxon>Sphaeroforma</taxon>
    </lineage>
</organism>
<dbReference type="EMBL" id="KQ247259">
    <property type="protein sequence ID" value="KNC72316.1"/>
    <property type="molecule type" value="Genomic_DNA"/>
</dbReference>
<dbReference type="GO" id="GO:0006816">
    <property type="term" value="P:calcium ion transport"/>
    <property type="evidence" value="ECO:0007669"/>
    <property type="project" value="InterPro"/>
</dbReference>
<dbReference type="GeneID" id="25915635"/>
<dbReference type="eggNOG" id="KOG3533">
    <property type="taxonomic scope" value="Eukaryota"/>
</dbReference>
<sequence length="166" mass="18778">ELATDTDSELEYHLLLIKVLAACTFGKNFYTEIKCQSLVSMGDVVKVVVHKSCTYTVKNAYVYFLTHCYLETEMDVPEMYTSSLMWQLMSSFQADIEKAVSLSKLNVYVRPASMSDAMVRFVVDTAMECIEAFFAPGLRPTIGGPTRLPIFIALFKSLYRFSSTVR</sequence>
<feature type="non-terminal residue" evidence="1">
    <location>
        <position position="1"/>
    </location>
</feature>
<dbReference type="AlphaFoldDB" id="A0A0L0F6W6"/>
<accession>A0A0L0F6W6</accession>
<dbReference type="PANTHER" id="PTHR45816">
    <property type="entry name" value="MIR DOMAIN-CONTAINING PROTEIN"/>
    <property type="match status" value="1"/>
</dbReference>
<reference evidence="1 2" key="1">
    <citation type="submission" date="2011-02" db="EMBL/GenBank/DDBJ databases">
        <title>The Genome Sequence of Sphaeroforma arctica JP610.</title>
        <authorList>
            <consortium name="The Broad Institute Genome Sequencing Platform"/>
            <person name="Russ C."/>
            <person name="Cuomo C."/>
            <person name="Young S.K."/>
            <person name="Zeng Q."/>
            <person name="Gargeya S."/>
            <person name="Alvarado L."/>
            <person name="Berlin A."/>
            <person name="Chapman S.B."/>
            <person name="Chen Z."/>
            <person name="Freedman E."/>
            <person name="Gellesch M."/>
            <person name="Goldberg J."/>
            <person name="Griggs A."/>
            <person name="Gujja S."/>
            <person name="Heilman E."/>
            <person name="Heiman D."/>
            <person name="Howarth C."/>
            <person name="Mehta T."/>
            <person name="Neiman D."/>
            <person name="Pearson M."/>
            <person name="Roberts A."/>
            <person name="Saif S."/>
            <person name="Shea T."/>
            <person name="Shenoy N."/>
            <person name="Sisk P."/>
            <person name="Stolte C."/>
            <person name="Sykes S."/>
            <person name="White J."/>
            <person name="Yandava C."/>
            <person name="Burger G."/>
            <person name="Gray M.W."/>
            <person name="Holland P.W.H."/>
            <person name="King N."/>
            <person name="Lang F.B.F."/>
            <person name="Roger A.J."/>
            <person name="Ruiz-Trillo I."/>
            <person name="Haas B."/>
            <person name="Nusbaum C."/>
            <person name="Birren B."/>
        </authorList>
    </citation>
    <scope>NUCLEOTIDE SEQUENCE [LARGE SCALE GENOMIC DNA]</scope>
    <source>
        <strain evidence="1 2">JP610</strain>
    </source>
</reference>
<evidence type="ECO:0000313" key="1">
    <source>
        <dbReference type="EMBL" id="KNC72316.1"/>
    </source>
</evidence>
<dbReference type="OrthoDB" id="76898at2759"/>
<dbReference type="InterPro" id="IPR015925">
    <property type="entry name" value="Ryanodine_IP3_receptor"/>
</dbReference>
<gene>
    <name evidence="1" type="ORF">SARC_15131</name>
</gene>
<protein>
    <recommendedName>
        <fullName evidence="3">Mon2/Sec7/BIG1-like HUS domain-containing protein</fullName>
    </recommendedName>
</protein>
<evidence type="ECO:0000313" key="2">
    <source>
        <dbReference type="Proteomes" id="UP000054560"/>
    </source>
</evidence>
<evidence type="ECO:0008006" key="3">
    <source>
        <dbReference type="Google" id="ProtNLM"/>
    </source>
</evidence>
<dbReference type="RefSeq" id="XP_014146218.1">
    <property type="nucleotide sequence ID" value="XM_014290743.1"/>
</dbReference>